<feature type="domain" description="DUF4371" evidence="1">
    <location>
        <begin position="81"/>
        <end position="227"/>
    </location>
</feature>
<organism evidence="2 3">
    <name type="scientific">Ignelater luminosus</name>
    <name type="common">Cucubano</name>
    <name type="synonym">Pyrophorus luminosus</name>
    <dbReference type="NCBI Taxonomy" id="2038154"/>
    <lineage>
        <taxon>Eukaryota</taxon>
        <taxon>Metazoa</taxon>
        <taxon>Ecdysozoa</taxon>
        <taxon>Arthropoda</taxon>
        <taxon>Hexapoda</taxon>
        <taxon>Insecta</taxon>
        <taxon>Pterygota</taxon>
        <taxon>Neoptera</taxon>
        <taxon>Endopterygota</taxon>
        <taxon>Coleoptera</taxon>
        <taxon>Polyphaga</taxon>
        <taxon>Elateriformia</taxon>
        <taxon>Elateroidea</taxon>
        <taxon>Elateridae</taxon>
        <taxon>Agrypninae</taxon>
        <taxon>Pyrophorini</taxon>
        <taxon>Ignelater</taxon>
    </lineage>
</organism>
<accession>A0A8K0G9G1</accession>
<protein>
    <recommendedName>
        <fullName evidence="1">DUF4371 domain-containing protein</fullName>
    </recommendedName>
</protein>
<gene>
    <name evidence="2" type="ORF">ILUMI_15910</name>
</gene>
<name>A0A8K0G9G1_IGNLU</name>
<dbReference type="PANTHER" id="PTHR45749:SF21">
    <property type="entry name" value="DUF4371 DOMAIN-CONTAINING PROTEIN"/>
    <property type="match status" value="1"/>
</dbReference>
<keyword evidence="3" id="KW-1185">Reference proteome</keyword>
<dbReference type="Pfam" id="PF14291">
    <property type="entry name" value="DUF4371"/>
    <property type="match status" value="1"/>
</dbReference>
<dbReference type="InterPro" id="IPR025398">
    <property type="entry name" value="DUF4371"/>
</dbReference>
<dbReference type="InterPro" id="IPR012337">
    <property type="entry name" value="RNaseH-like_sf"/>
</dbReference>
<evidence type="ECO:0000313" key="2">
    <source>
        <dbReference type="EMBL" id="KAF2890263.1"/>
    </source>
</evidence>
<evidence type="ECO:0000259" key="1">
    <source>
        <dbReference type="Pfam" id="PF14291"/>
    </source>
</evidence>
<dbReference type="OrthoDB" id="6614843at2759"/>
<reference evidence="2" key="1">
    <citation type="submission" date="2019-08" db="EMBL/GenBank/DDBJ databases">
        <title>The genome of the North American firefly Photinus pyralis.</title>
        <authorList>
            <consortium name="Photinus pyralis genome working group"/>
            <person name="Fallon T.R."/>
            <person name="Sander Lower S.E."/>
            <person name="Weng J.-K."/>
        </authorList>
    </citation>
    <scope>NUCLEOTIDE SEQUENCE</scope>
    <source>
        <strain evidence="2">TRF0915ILg1</strain>
        <tissue evidence="2">Whole body</tissue>
    </source>
</reference>
<evidence type="ECO:0000313" key="3">
    <source>
        <dbReference type="Proteomes" id="UP000801492"/>
    </source>
</evidence>
<dbReference type="PANTHER" id="PTHR45749">
    <property type="match status" value="1"/>
</dbReference>
<dbReference type="Gene3D" id="3.60.10.10">
    <property type="entry name" value="Endonuclease/exonuclease/phosphatase"/>
    <property type="match status" value="1"/>
</dbReference>
<dbReference type="InterPro" id="IPR036691">
    <property type="entry name" value="Endo/exonu/phosph_ase_sf"/>
</dbReference>
<feature type="non-terminal residue" evidence="2">
    <location>
        <position position="1"/>
    </location>
</feature>
<sequence>DRPDETKEESYNTLNEMIKKTKRHQQLIIAGDMNGRIEKRNNDEVVAKHREDMVNDNGQRLINIRHRDSGPVDSNIDLIENDGIFKAILRSKLRSGDEILKLHLESMSKTATYLNAKTQNEIINACGDIITKKIVNKINEAKFFSILADESTDISCIEQFSLCFRFYNSTTMKIEENFLKFVPVTNLTGQSLANVLITTLEGLNINSNFMVGQGYDDASSMSGAFHGVQAYIRAKYSSAIYVHCASHSLNLAISDACTVPQVRNSMATLSKLCNLFRTPKRKNVFATEIENVNSDSKKQKLKQLCHTRWSERHDSILVFLKMQEVAVGSLEIIQNWNDRDACSGSFVLIKSVFTTEFQITLQVLAKVFSITLPLCKLLQTINIDLSQAILLAKTVRNTLAKMRQNAVQEFKKYLRLRNLHMKNMELKYQCLE</sequence>
<comment type="caution">
    <text evidence="2">The sequence shown here is derived from an EMBL/GenBank/DDBJ whole genome shotgun (WGS) entry which is preliminary data.</text>
</comment>
<proteinExistence type="predicted"/>
<dbReference type="EMBL" id="VTPC01055729">
    <property type="protein sequence ID" value="KAF2890263.1"/>
    <property type="molecule type" value="Genomic_DNA"/>
</dbReference>
<dbReference type="SUPFAM" id="SSF53098">
    <property type="entry name" value="Ribonuclease H-like"/>
    <property type="match status" value="1"/>
</dbReference>
<dbReference type="AlphaFoldDB" id="A0A8K0G9G1"/>
<dbReference type="Proteomes" id="UP000801492">
    <property type="component" value="Unassembled WGS sequence"/>
</dbReference>